<feature type="binding site" evidence="2">
    <location>
        <position position="31"/>
    </location>
    <ligand>
        <name>substrate</name>
    </ligand>
</feature>
<accession>A1ZXY6</accession>
<keyword evidence="5" id="KW-0808">Transferase</keyword>
<sequence length="208" mass="24468">MHIAIAGNIGAGKTTLASKLAEHYNWIPCFESVEDNPYLEDFYGDMQKWAFHLQIHFLNHRFNQVVQVQQNPLPTIQDRTIYEDAHIFAKGLHTSGIMSPRDFTNYWKVYNTMLSFVASPDVLIYLKGDLPKLMEQIKRRGREYEQDLEDYVADLNVHYNHWIKGYKESPLIIYDINESDFLRSESDWEHLLHQIDQVLIDKKGIISH</sequence>
<dbReference type="InterPro" id="IPR031314">
    <property type="entry name" value="DNK_dom"/>
</dbReference>
<evidence type="ECO:0000256" key="3">
    <source>
        <dbReference type="PIRSR" id="PIRSR000705-3"/>
    </source>
</evidence>
<dbReference type="GO" id="GO:0005737">
    <property type="term" value="C:cytoplasm"/>
    <property type="evidence" value="ECO:0007669"/>
    <property type="project" value="TreeGrafter"/>
</dbReference>
<dbReference type="EMBL" id="AAWS01000062">
    <property type="protein sequence ID" value="EAY24723.1"/>
    <property type="molecule type" value="Genomic_DNA"/>
</dbReference>
<feature type="binding site" evidence="2">
    <location>
        <position position="84"/>
    </location>
    <ligand>
        <name>substrate</name>
    </ligand>
</feature>
<dbReference type="InterPro" id="IPR027417">
    <property type="entry name" value="P-loop_NTPase"/>
</dbReference>
<dbReference type="eggNOG" id="COG1428">
    <property type="taxonomic scope" value="Bacteria"/>
</dbReference>
<keyword evidence="5" id="KW-0418">Kinase</keyword>
<proteinExistence type="predicted"/>
<evidence type="ECO:0000259" key="4">
    <source>
        <dbReference type="Pfam" id="PF01712"/>
    </source>
</evidence>
<dbReference type="PIRSF" id="PIRSF000705">
    <property type="entry name" value="DNK"/>
    <property type="match status" value="1"/>
</dbReference>
<feature type="active site" description="Proton acceptor" evidence="1">
    <location>
        <position position="78"/>
    </location>
</feature>
<dbReference type="AlphaFoldDB" id="A1ZXY6"/>
<evidence type="ECO:0000256" key="2">
    <source>
        <dbReference type="PIRSR" id="PIRSR000705-2"/>
    </source>
</evidence>
<feature type="binding site" evidence="2">
    <location>
        <position position="79"/>
    </location>
    <ligand>
        <name>substrate</name>
    </ligand>
</feature>
<evidence type="ECO:0000313" key="6">
    <source>
        <dbReference type="Proteomes" id="UP000004095"/>
    </source>
</evidence>
<feature type="domain" description="Deoxynucleoside kinase" evidence="4">
    <location>
        <begin position="3"/>
        <end position="198"/>
    </location>
</feature>
<dbReference type="EC" id="2.7.1.113" evidence="5"/>
<dbReference type="CDD" id="cd01673">
    <property type="entry name" value="dNK"/>
    <property type="match status" value="1"/>
</dbReference>
<dbReference type="Gene3D" id="3.40.50.300">
    <property type="entry name" value="P-loop containing nucleotide triphosphate hydrolases"/>
    <property type="match status" value="1"/>
</dbReference>
<keyword evidence="6" id="KW-1185">Reference proteome</keyword>
<reference evidence="5 6" key="1">
    <citation type="submission" date="2007-01" db="EMBL/GenBank/DDBJ databases">
        <authorList>
            <person name="Haygood M."/>
            <person name="Podell S."/>
            <person name="Anderson C."/>
            <person name="Hopkinson B."/>
            <person name="Roe K."/>
            <person name="Barbeau K."/>
            <person name="Gaasterland T."/>
            <person name="Ferriera S."/>
            <person name="Johnson J."/>
            <person name="Kravitz S."/>
            <person name="Beeson K."/>
            <person name="Sutton G."/>
            <person name="Rogers Y.-H."/>
            <person name="Friedman R."/>
            <person name="Frazier M."/>
            <person name="Venter J.C."/>
        </authorList>
    </citation>
    <scope>NUCLEOTIDE SEQUENCE [LARGE SCALE GENOMIC DNA]</scope>
    <source>
        <strain evidence="5 6">ATCC 23134</strain>
    </source>
</reference>
<organism evidence="5 6">
    <name type="scientific">Microscilla marina ATCC 23134</name>
    <dbReference type="NCBI Taxonomy" id="313606"/>
    <lineage>
        <taxon>Bacteria</taxon>
        <taxon>Pseudomonadati</taxon>
        <taxon>Bacteroidota</taxon>
        <taxon>Cytophagia</taxon>
        <taxon>Cytophagales</taxon>
        <taxon>Microscillaceae</taxon>
        <taxon>Microscilla</taxon>
    </lineage>
</organism>
<comment type="caution">
    <text evidence="5">The sequence shown here is derived from an EMBL/GenBank/DDBJ whole genome shotgun (WGS) entry which is preliminary data.</text>
</comment>
<dbReference type="InterPro" id="IPR002624">
    <property type="entry name" value="DCK/DGK"/>
</dbReference>
<evidence type="ECO:0000256" key="1">
    <source>
        <dbReference type="PIRSR" id="PIRSR000705-1"/>
    </source>
</evidence>
<dbReference type="Proteomes" id="UP000004095">
    <property type="component" value="Unassembled WGS sequence"/>
</dbReference>
<dbReference type="InterPro" id="IPR050566">
    <property type="entry name" value="Deoxyribonucleoside_kinase"/>
</dbReference>
<evidence type="ECO:0000313" key="5">
    <source>
        <dbReference type="EMBL" id="EAY24723.1"/>
    </source>
</evidence>
<dbReference type="OrthoDB" id="9776634at2"/>
<keyword evidence="3" id="KW-0547">Nucleotide-binding</keyword>
<feature type="binding site" evidence="2">
    <location>
        <position position="54"/>
    </location>
    <ligand>
        <name>substrate</name>
    </ligand>
</feature>
<dbReference type="PANTHER" id="PTHR10513">
    <property type="entry name" value="DEOXYNUCLEOSIDE KINASE"/>
    <property type="match status" value="1"/>
</dbReference>
<feature type="binding site" evidence="2">
    <location>
        <position position="43"/>
    </location>
    <ligand>
        <name>substrate</name>
    </ligand>
</feature>
<dbReference type="GO" id="GO:0004138">
    <property type="term" value="F:deoxyguanosine kinase activity"/>
    <property type="evidence" value="ECO:0007669"/>
    <property type="project" value="UniProtKB-EC"/>
</dbReference>
<keyword evidence="3" id="KW-0067">ATP-binding</keyword>
<dbReference type="RefSeq" id="WP_002704198.1">
    <property type="nucleotide sequence ID" value="NZ_AAWS01000062.1"/>
</dbReference>
<feature type="binding site" evidence="2">
    <location>
        <position position="145"/>
    </location>
    <ligand>
        <name>substrate</name>
    </ligand>
</feature>
<name>A1ZXY6_MICM2</name>
<feature type="binding site" evidence="3">
    <location>
        <begin position="7"/>
        <end position="15"/>
    </location>
    <ligand>
        <name>ATP</name>
        <dbReference type="ChEBI" id="CHEBI:30616"/>
    </ligand>
</feature>
<protein>
    <submittedName>
        <fullName evidence="5">Deoxyguanosine kinase</fullName>
        <ecNumber evidence="5">2.7.1.113</ecNumber>
    </submittedName>
</protein>
<dbReference type="GO" id="GO:0005524">
    <property type="term" value="F:ATP binding"/>
    <property type="evidence" value="ECO:0007669"/>
    <property type="project" value="UniProtKB-KW"/>
</dbReference>
<dbReference type="Pfam" id="PF01712">
    <property type="entry name" value="dNK"/>
    <property type="match status" value="1"/>
</dbReference>
<gene>
    <name evidence="5" type="ORF">M23134_05525</name>
</gene>
<dbReference type="PANTHER" id="PTHR10513:SF35">
    <property type="entry name" value="DEOXYADENOSINE KINASE"/>
    <property type="match status" value="1"/>
</dbReference>
<dbReference type="SUPFAM" id="SSF52540">
    <property type="entry name" value="P-loop containing nucleoside triphosphate hydrolases"/>
    <property type="match status" value="1"/>
</dbReference>